<keyword evidence="7" id="KW-1185">Reference proteome</keyword>
<evidence type="ECO:0000256" key="1">
    <source>
        <dbReference type="ARBA" id="ARBA00009437"/>
    </source>
</evidence>
<sequence>MDLQVRHLRVLCAIADSGSISRAAATLKMSQPALTAQLRRIEQMFGDPLFDRGPEGARPTRLGEWLLVRSRSLVSAVDELERTARRYAPPKVETAPIRVGCAPTRLRIYLAKTLRQLLPGAEIRLLTEQTIDTLPGLLESERIELATLDDYPDHRLSAPPGAVYTAIAVEPLFVGLPAGHPLAAREEVELRDLAEEDWALPTPLESGPREYFWNTCATHGFAPRVAYGVNLEVGVDLVAEGRCVSLFQATVPAREGIAIRPLTDSPLRFRHLIGWTAPGPITAHADDLVRALTTTYWTESQRSPAYRNWLERHGPLKRL</sequence>
<keyword evidence="3" id="KW-0238">DNA-binding</keyword>
<dbReference type="RefSeq" id="WP_184715010.1">
    <property type="nucleotide sequence ID" value="NZ_JACHJP010000002.1"/>
</dbReference>
<evidence type="ECO:0000256" key="4">
    <source>
        <dbReference type="ARBA" id="ARBA00023163"/>
    </source>
</evidence>
<comment type="similarity">
    <text evidence="1">Belongs to the LysR transcriptional regulatory family.</text>
</comment>
<keyword evidence="2" id="KW-0805">Transcription regulation</keyword>
<dbReference type="PANTHER" id="PTHR30346">
    <property type="entry name" value="TRANSCRIPTIONAL DUAL REGULATOR HCAR-RELATED"/>
    <property type="match status" value="1"/>
</dbReference>
<dbReference type="GO" id="GO:0003700">
    <property type="term" value="F:DNA-binding transcription factor activity"/>
    <property type="evidence" value="ECO:0007669"/>
    <property type="project" value="InterPro"/>
</dbReference>
<dbReference type="InterPro" id="IPR005119">
    <property type="entry name" value="LysR_subst-bd"/>
</dbReference>
<protein>
    <submittedName>
        <fullName evidence="6">Molybdate transport repressor ModE-like protein</fullName>
    </submittedName>
</protein>
<evidence type="ECO:0000313" key="7">
    <source>
        <dbReference type="Proteomes" id="UP000552644"/>
    </source>
</evidence>
<dbReference type="AlphaFoldDB" id="A0A7W7QM34"/>
<dbReference type="Proteomes" id="UP000552644">
    <property type="component" value="Unassembled WGS sequence"/>
</dbReference>
<accession>A0A7W7QM34</accession>
<evidence type="ECO:0000313" key="6">
    <source>
        <dbReference type="EMBL" id="MBB4916117.1"/>
    </source>
</evidence>
<dbReference type="Gene3D" id="1.10.10.10">
    <property type="entry name" value="Winged helix-like DNA-binding domain superfamily/Winged helix DNA-binding domain"/>
    <property type="match status" value="1"/>
</dbReference>
<comment type="caution">
    <text evidence="6">The sequence shown here is derived from an EMBL/GenBank/DDBJ whole genome shotgun (WGS) entry which is preliminary data.</text>
</comment>
<feature type="domain" description="HTH lysR-type" evidence="5">
    <location>
        <begin position="1"/>
        <end position="60"/>
    </location>
</feature>
<dbReference type="Pfam" id="PF03466">
    <property type="entry name" value="LysR_substrate"/>
    <property type="match status" value="1"/>
</dbReference>
<dbReference type="PRINTS" id="PR00039">
    <property type="entry name" value="HTHLYSR"/>
</dbReference>
<evidence type="ECO:0000256" key="2">
    <source>
        <dbReference type="ARBA" id="ARBA00023015"/>
    </source>
</evidence>
<evidence type="ECO:0000259" key="5">
    <source>
        <dbReference type="PROSITE" id="PS50931"/>
    </source>
</evidence>
<keyword evidence="4" id="KW-0804">Transcription</keyword>
<dbReference type="PANTHER" id="PTHR30346:SF30">
    <property type="entry name" value="SMALL NEUTRAL PROTEASE REGULATORY PROTEIN"/>
    <property type="match status" value="1"/>
</dbReference>
<gene>
    <name evidence="6" type="ORF">FHS44_003202</name>
</gene>
<dbReference type="GO" id="GO:0003677">
    <property type="term" value="F:DNA binding"/>
    <property type="evidence" value="ECO:0007669"/>
    <property type="project" value="UniProtKB-KW"/>
</dbReference>
<dbReference type="SUPFAM" id="SSF46785">
    <property type="entry name" value="Winged helix' DNA-binding domain"/>
    <property type="match status" value="1"/>
</dbReference>
<dbReference type="PROSITE" id="PS50931">
    <property type="entry name" value="HTH_LYSR"/>
    <property type="match status" value="1"/>
</dbReference>
<dbReference type="SUPFAM" id="SSF53850">
    <property type="entry name" value="Periplasmic binding protein-like II"/>
    <property type="match status" value="1"/>
</dbReference>
<proteinExistence type="inferred from homology"/>
<dbReference type="EMBL" id="JACHJP010000002">
    <property type="protein sequence ID" value="MBB4916117.1"/>
    <property type="molecule type" value="Genomic_DNA"/>
</dbReference>
<name>A0A7W7QM34_9ACTN</name>
<dbReference type="InterPro" id="IPR036388">
    <property type="entry name" value="WH-like_DNA-bd_sf"/>
</dbReference>
<dbReference type="Gene3D" id="3.40.190.290">
    <property type="match status" value="1"/>
</dbReference>
<organism evidence="6 7">
    <name type="scientific">Streptosporangium saharense</name>
    <dbReference type="NCBI Taxonomy" id="1706840"/>
    <lineage>
        <taxon>Bacteria</taxon>
        <taxon>Bacillati</taxon>
        <taxon>Actinomycetota</taxon>
        <taxon>Actinomycetes</taxon>
        <taxon>Streptosporangiales</taxon>
        <taxon>Streptosporangiaceae</taxon>
        <taxon>Streptosporangium</taxon>
    </lineage>
</organism>
<dbReference type="Pfam" id="PF00126">
    <property type="entry name" value="HTH_1"/>
    <property type="match status" value="1"/>
</dbReference>
<dbReference type="GO" id="GO:0032993">
    <property type="term" value="C:protein-DNA complex"/>
    <property type="evidence" value="ECO:0007669"/>
    <property type="project" value="TreeGrafter"/>
</dbReference>
<evidence type="ECO:0000256" key="3">
    <source>
        <dbReference type="ARBA" id="ARBA00023125"/>
    </source>
</evidence>
<dbReference type="InterPro" id="IPR000847">
    <property type="entry name" value="LysR_HTH_N"/>
</dbReference>
<reference evidence="6 7" key="1">
    <citation type="submission" date="2020-08" db="EMBL/GenBank/DDBJ databases">
        <title>Genomic Encyclopedia of Type Strains, Phase III (KMG-III): the genomes of soil and plant-associated and newly described type strains.</title>
        <authorList>
            <person name="Whitman W."/>
        </authorList>
    </citation>
    <scope>NUCLEOTIDE SEQUENCE [LARGE SCALE GENOMIC DNA]</scope>
    <source>
        <strain evidence="6 7">CECT 8840</strain>
    </source>
</reference>
<dbReference type="InterPro" id="IPR036390">
    <property type="entry name" value="WH_DNA-bd_sf"/>
</dbReference>